<evidence type="ECO:0000313" key="4">
    <source>
        <dbReference type="Proteomes" id="UP001056681"/>
    </source>
</evidence>
<keyword evidence="1" id="KW-0732">Signal</keyword>
<evidence type="ECO:0000313" key="3">
    <source>
        <dbReference type="EMBL" id="URL57498.1"/>
    </source>
</evidence>
<proteinExistence type="predicted"/>
<protein>
    <submittedName>
        <fullName evidence="3">DUF4139 domain-containing protein</fullName>
    </submittedName>
</protein>
<keyword evidence="4" id="KW-1185">Reference proteome</keyword>
<feature type="domain" description="DUF4139" evidence="2">
    <location>
        <begin position="189"/>
        <end position="483"/>
    </location>
</feature>
<gene>
    <name evidence="3" type="ORF">IM816_12780</name>
</gene>
<feature type="chain" id="PRO_5047508638" evidence="1">
    <location>
        <begin position="25"/>
        <end position="490"/>
    </location>
</feature>
<organism evidence="3 4">
    <name type="scientific">Luteibacter flocculans</name>
    <dbReference type="NCBI Taxonomy" id="2780091"/>
    <lineage>
        <taxon>Bacteria</taxon>
        <taxon>Pseudomonadati</taxon>
        <taxon>Pseudomonadota</taxon>
        <taxon>Gammaproteobacteria</taxon>
        <taxon>Lysobacterales</taxon>
        <taxon>Rhodanobacteraceae</taxon>
        <taxon>Luteibacter</taxon>
    </lineage>
</organism>
<sequence length="490" mass="52267">MESIMLQRSLALAIACAVALPAFAADERTALTLYRANGDQLFSTGGDAVSSDGYAIVHERRTFDLKGGTQDLSIDGLPAALDSEALSLRFPGKDARVASQRLLLGQGFDGAVAGLIGRNVSVIGDSGQPIASGTLVRGGDALVVRDASGQATLVRQYAALKAADTSDFARGSTLQVRVIGGSAGRANAQLDYPTSGLGWRGAYVATLVPGNACRMTFDAAASIANRSGRDWKDVSLKLVAGDARRAKAPPQAPQARMAKDRMFAFEAASSNPMPSTLGDLRTYALPTAVDLPDGSVTQTPLYDRQTLDCEREAVYETGGSWFPPQPNLDRQMMGSPDGTPIVSNLRFKAFDALPAGYVRVLTTDRDGNAELLGEGHIDDTPKNKDTNVSLGNAFDLTATREQTAFTADTSAHRIDEAFRIVLTNAGDSARTITVREHPNRWRAWTVTSSSVKPTKVSPERLEFKIDVPAHGSATLDYAVRYTWVDADLPK</sequence>
<dbReference type="EMBL" id="CP063231">
    <property type="protein sequence ID" value="URL57498.1"/>
    <property type="molecule type" value="Genomic_DNA"/>
</dbReference>
<name>A0ABY4SXP9_9GAMM</name>
<reference evidence="3" key="1">
    <citation type="submission" date="2020-10" db="EMBL/GenBank/DDBJ databases">
        <title>Whole-genome sequence of Luteibacter sp. EIF3.</title>
        <authorList>
            <person name="Friedrich I."/>
            <person name="Hertel R."/>
            <person name="Daniel R."/>
        </authorList>
    </citation>
    <scope>NUCLEOTIDE SEQUENCE</scope>
    <source>
        <strain evidence="3">EIF3</strain>
    </source>
</reference>
<dbReference type="PANTHER" id="PTHR38075">
    <property type="entry name" value="DUF4139 DOMAIN-CONTAINING PROTEIN"/>
    <property type="match status" value="1"/>
</dbReference>
<dbReference type="Pfam" id="PF13598">
    <property type="entry name" value="DUF4139"/>
    <property type="match status" value="1"/>
</dbReference>
<evidence type="ECO:0000259" key="2">
    <source>
        <dbReference type="Pfam" id="PF13598"/>
    </source>
</evidence>
<evidence type="ECO:0000256" key="1">
    <source>
        <dbReference type="SAM" id="SignalP"/>
    </source>
</evidence>
<dbReference type="PANTHER" id="PTHR38075:SF1">
    <property type="entry name" value="DUF4139 DOMAIN-CONTAINING PROTEIN"/>
    <property type="match status" value="1"/>
</dbReference>
<feature type="signal peptide" evidence="1">
    <location>
        <begin position="1"/>
        <end position="24"/>
    </location>
</feature>
<dbReference type="InterPro" id="IPR037291">
    <property type="entry name" value="DUF4139"/>
</dbReference>
<dbReference type="Proteomes" id="UP001056681">
    <property type="component" value="Chromosome"/>
</dbReference>
<accession>A0ABY4SXP9</accession>